<dbReference type="SMART" id="SM00849">
    <property type="entry name" value="Lactamase_B"/>
    <property type="match status" value="1"/>
</dbReference>
<dbReference type="FunFam" id="3.60.15.10:FF:000019">
    <property type="entry name" value="Hydroxyacylglutathione hydrolase, mitochondrial"/>
    <property type="match status" value="1"/>
</dbReference>
<dbReference type="CDD" id="cd07723">
    <property type="entry name" value="hydroxyacylglutathione_hydrolase_MBL-fold"/>
    <property type="match status" value="1"/>
</dbReference>
<keyword evidence="6" id="KW-0479">Metal-binding</keyword>
<dbReference type="InterPro" id="IPR001279">
    <property type="entry name" value="Metallo-B-lactamas"/>
</dbReference>
<dbReference type="InterPro" id="IPR036866">
    <property type="entry name" value="RibonucZ/Hydroxyglut_hydro"/>
</dbReference>
<feature type="compositionally biased region" description="Basic and acidic residues" evidence="9">
    <location>
        <begin position="170"/>
        <end position="190"/>
    </location>
</feature>
<feature type="region of interest" description="Disordered" evidence="9">
    <location>
        <begin position="68"/>
        <end position="126"/>
    </location>
</feature>
<sequence length="665" mass="74399">MPRYLIDLVWFGLVWFSLQYGIHQSLRRRPLSLLFLGSQLSRIENRFVSSSFSDEILVSIFVPFSEGEEEVEKEGEEEAEKEVQEEKEGEEEGEKEAEKEADEEVQEEKEAEKEESKGTPTSTGVIVITPCGRTKAAAARKAISISPEIVVVTGIVEATQTEQEAIQTEIVEKEAEVTEKDAELAEKEDQGVDEEEEKAEESEDNPVKSPSEKHAELAEKSVEDNLVESPAKKQTELTEKSVEVIAVPYGIPRAERLAKMRAEAEKKKARAEKKKAKADGALKKKGRPKKTEATLKPCTPLSEKRKSEQSRWRREHFRETKRKRDPFDLTEKILFREGRMQTISKASSAVSSFRCSSKPTSQPCVRQLHLRKGLVCRVMKLVSSPLRTLRGASKSIRVSNFCSVSNLSSLQIELVPCLKDNYAYILHDEDTGTVGVVDPSEAEPVIDSLQRSGRNLTYILNTHHHHDHTGGNLELKDRYGAKVIGSAVDRDRIPGIDIALKDGDKWMFAGHEVHVMDTPGHTKDHISLYFPGSRAIFTGDTLFSLSCGKLFEGTPKQMLASLQRIISLPDDTSIYCGREYTLSNSKFALSLEPNNEVLQSYAAHVSELRQKKLPTIPTTVKMEKACNPFLRSSNTDIRRALGISETADDAEALGIIREAKDNFKA</sequence>
<dbReference type="InterPro" id="IPR035680">
    <property type="entry name" value="Clx_II_MBL"/>
</dbReference>
<reference evidence="11" key="1">
    <citation type="submission" date="2021-01" db="EMBL/GenBank/DDBJ databases">
        <authorList>
            <consortium name="Genoscope - CEA"/>
            <person name="William W."/>
        </authorList>
    </citation>
    <scope>NUCLEOTIDE SEQUENCE</scope>
</reference>
<proteinExistence type="inferred from homology"/>
<evidence type="ECO:0000256" key="8">
    <source>
        <dbReference type="ARBA" id="ARBA00022833"/>
    </source>
</evidence>
<feature type="compositionally biased region" description="Acidic residues" evidence="9">
    <location>
        <begin position="87"/>
        <end position="107"/>
    </location>
</feature>
<dbReference type="SUPFAM" id="SSF56281">
    <property type="entry name" value="Metallo-hydrolase/oxidoreductase"/>
    <property type="match status" value="1"/>
</dbReference>
<dbReference type="Pfam" id="PF00753">
    <property type="entry name" value="Lactamase_B"/>
    <property type="match status" value="1"/>
</dbReference>
<name>A0A816JSU4_BRANA</name>
<keyword evidence="7" id="KW-0378">Hydrolase</keyword>
<comment type="cofactor">
    <cofactor evidence="4">
        <name>Fe(3+)</name>
        <dbReference type="ChEBI" id="CHEBI:29034"/>
    </cofactor>
</comment>
<dbReference type="InterPro" id="IPR017782">
    <property type="entry name" value="Hydroxyacylglutathione_Hdrlase"/>
</dbReference>
<feature type="region of interest" description="Disordered" evidence="9">
    <location>
        <begin position="261"/>
        <end position="319"/>
    </location>
</feature>
<accession>A0A816JSU4</accession>
<feature type="compositionally biased region" description="Basic residues" evidence="9">
    <location>
        <begin position="267"/>
        <end position="276"/>
    </location>
</feature>
<feature type="region of interest" description="Disordered" evidence="9">
    <location>
        <begin position="170"/>
        <end position="242"/>
    </location>
</feature>
<feature type="compositionally biased region" description="Basic and acidic residues" evidence="9">
    <location>
        <begin position="210"/>
        <end position="223"/>
    </location>
</feature>
<evidence type="ECO:0000256" key="4">
    <source>
        <dbReference type="ARBA" id="ARBA00001965"/>
    </source>
</evidence>
<evidence type="ECO:0000256" key="7">
    <source>
        <dbReference type="ARBA" id="ARBA00022801"/>
    </source>
</evidence>
<dbReference type="PANTHER" id="PTHR11935">
    <property type="entry name" value="BETA LACTAMASE DOMAIN"/>
    <property type="match status" value="1"/>
</dbReference>
<evidence type="ECO:0000256" key="3">
    <source>
        <dbReference type="ARBA" id="ARBA00001954"/>
    </source>
</evidence>
<feature type="compositionally biased region" description="Basic and acidic residues" evidence="9">
    <location>
        <begin position="108"/>
        <end position="117"/>
    </location>
</feature>
<dbReference type="InterPro" id="IPR032282">
    <property type="entry name" value="HAGH_C"/>
</dbReference>
<keyword evidence="8" id="KW-0862">Zinc</keyword>
<dbReference type="AlphaFoldDB" id="A0A816JSU4"/>
<dbReference type="NCBIfam" id="TIGR03413">
    <property type="entry name" value="GSH_gloB"/>
    <property type="match status" value="1"/>
</dbReference>
<comment type="catalytic activity">
    <reaction evidence="1">
        <text>an S-(2-hydroxyacyl)glutathione + H2O = a 2-hydroxy carboxylate + glutathione + H(+)</text>
        <dbReference type="Rhea" id="RHEA:21864"/>
        <dbReference type="ChEBI" id="CHEBI:15377"/>
        <dbReference type="ChEBI" id="CHEBI:15378"/>
        <dbReference type="ChEBI" id="CHEBI:57925"/>
        <dbReference type="ChEBI" id="CHEBI:58896"/>
        <dbReference type="ChEBI" id="CHEBI:71261"/>
        <dbReference type="EC" id="3.1.2.6"/>
    </reaction>
</comment>
<comment type="cofactor">
    <cofactor evidence="3">
        <name>Fe(2+)</name>
        <dbReference type="ChEBI" id="CHEBI:29033"/>
    </cofactor>
</comment>
<dbReference type="GO" id="GO:0019243">
    <property type="term" value="P:methylglyoxal catabolic process to D-lactate via S-lactoyl-glutathione"/>
    <property type="evidence" value="ECO:0007669"/>
    <property type="project" value="InterPro"/>
</dbReference>
<evidence type="ECO:0000256" key="2">
    <source>
        <dbReference type="ARBA" id="ARBA00001947"/>
    </source>
</evidence>
<dbReference type="Gene3D" id="3.60.15.10">
    <property type="entry name" value="Ribonuclease Z/Hydroxyacylglutathione hydrolase-like"/>
    <property type="match status" value="1"/>
</dbReference>
<protein>
    <submittedName>
        <fullName evidence="11">(rape) hypothetical protein</fullName>
    </submittedName>
</protein>
<feature type="compositionally biased region" description="Acidic residues" evidence="9">
    <location>
        <begin position="191"/>
        <end position="204"/>
    </location>
</feature>
<dbReference type="EMBL" id="HG994368">
    <property type="protein sequence ID" value="CAF1825947.1"/>
    <property type="molecule type" value="Genomic_DNA"/>
</dbReference>
<dbReference type="GO" id="GO:0046872">
    <property type="term" value="F:metal ion binding"/>
    <property type="evidence" value="ECO:0007669"/>
    <property type="project" value="UniProtKB-KW"/>
</dbReference>
<feature type="domain" description="Metallo-beta-lactamase" evidence="10">
    <location>
        <begin position="420"/>
        <end position="578"/>
    </location>
</feature>
<feature type="compositionally biased region" description="Basic and acidic residues" evidence="9">
    <location>
        <begin position="302"/>
        <end position="318"/>
    </location>
</feature>
<dbReference type="Proteomes" id="UP001295469">
    <property type="component" value="Chromosome C04"/>
</dbReference>
<gene>
    <name evidence="11" type="ORF">DARMORV10_C04P18990.1</name>
</gene>
<dbReference type="Pfam" id="PF16123">
    <property type="entry name" value="HAGH_C"/>
    <property type="match status" value="1"/>
</dbReference>
<feature type="compositionally biased region" description="Acidic residues" evidence="9">
    <location>
        <begin position="68"/>
        <end position="80"/>
    </location>
</feature>
<dbReference type="GO" id="GO:0004416">
    <property type="term" value="F:hydroxyacylglutathione hydrolase activity"/>
    <property type="evidence" value="ECO:0007669"/>
    <property type="project" value="UniProtKB-EC"/>
</dbReference>
<evidence type="ECO:0000256" key="5">
    <source>
        <dbReference type="ARBA" id="ARBA00006759"/>
    </source>
</evidence>
<comment type="cofactor">
    <cofactor evidence="2">
        <name>Zn(2+)</name>
        <dbReference type="ChEBI" id="CHEBI:29105"/>
    </cofactor>
</comment>
<evidence type="ECO:0000256" key="9">
    <source>
        <dbReference type="SAM" id="MobiDB-lite"/>
    </source>
</evidence>
<evidence type="ECO:0000259" key="10">
    <source>
        <dbReference type="SMART" id="SM00849"/>
    </source>
</evidence>
<dbReference type="PANTHER" id="PTHR11935:SF142">
    <property type="entry name" value="HYDROXYACYLGLUTATHIONE HYDROLASE 2, MITOCHONDRIAL"/>
    <property type="match status" value="1"/>
</dbReference>
<evidence type="ECO:0000256" key="1">
    <source>
        <dbReference type="ARBA" id="ARBA00001623"/>
    </source>
</evidence>
<dbReference type="HAMAP" id="MF_01374">
    <property type="entry name" value="Glyoxalase_2"/>
    <property type="match status" value="1"/>
</dbReference>
<organism evidence="11">
    <name type="scientific">Brassica napus</name>
    <name type="common">Rape</name>
    <dbReference type="NCBI Taxonomy" id="3708"/>
    <lineage>
        <taxon>Eukaryota</taxon>
        <taxon>Viridiplantae</taxon>
        <taxon>Streptophyta</taxon>
        <taxon>Embryophyta</taxon>
        <taxon>Tracheophyta</taxon>
        <taxon>Spermatophyta</taxon>
        <taxon>Magnoliopsida</taxon>
        <taxon>eudicotyledons</taxon>
        <taxon>Gunneridae</taxon>
        <taxon>Pentapetalae</taxon>
        <taxon>rosids</taxon>
        <taxon>malvids</taxon>
        <taxon>Brassicales</taxon>
        <taxon>Brassicaceae</taxon>
        <taxon>Brassiceae</taxon>
        <taxon>Brassica</taxon>
    </lineage>
</organism>
<evidence type="ECO:0000256" key="6">
    <source>
        <dbReference type="ARBA" id="ARBA00022723"/>
    </source>
</evidence>
<comment type="similarity">
    <text evidence="5">Belongs to the metallo-beta-lactamase superfamily. Glyoxalase II family.</text>
</comment>
<feature type="compositionally biased region" description="Basic and acidic residues" evidence="9">
    <location>
        <begin position="230"/>
        <end position="242"/>
    </location>
</feature>
<evidence type="ECO:0000313" key="11">
    <source>
        <dbReference type="EMBL" id="CAF1825947.1"/>
    </source>
</evidence>